<name>A0A4R6QSD5_9BURK</name>
<dbReference type="InterPro" id="IPR006680">
    <property type="entry name" value="Amidohydro-rel"/>
</dbReference>
<keyword evidence="2" id="KW-0378">Hydrolase</keyword>
<dbReference type="SUPFAM" id="SSF51556">
    <property type="entry name" value="Metallo-dependent hydrolases"/>
    <property type="match status" value="1"/>
</dbReference>
<dbReference type="RefSeq" id="WP_243748212.1">
    <property type="nucleotide sequence ID" value="NZ_SNXS01000002.1"/>
</dbReference>
<evidence type="ECO:0000313" key="2">
    <source>
        <dbReference type="EMBL" id="TDP72721.1"/>
    </source>
</evidence>
<evidence type="ECO:0000259" key="1">
    <source>
        <dbReference type="Pfam" id="PF04909"/>
    </source>
</evidence>
<dbReference type="Pfam" id="PF04909">
    <property type="entry name" value="Amidohydro_2"/>
    <property type="match status" value="1"/>
</dbReference>
<sequence>MSTSPGGWDCHVHIFDAAAPVLAGHYRPATRTLAEIEARATAEDVSRLVLVQPSVYGRDNALLLRALQAGAGRHRGVAVVAAEVSDAELDVLHAAGVRGIRFNQVSPVGSSQPPADVLRRLAPKLRERGWHAQWYVRRSDLPALLPLQRETGLVFVLDHLAGIEAGTAADDPAWGALAALAGGGAWVKLSGWYRLNSSAPFDTMHAPLQRVARLFGGAMVWGSDWPHTSLDPAIDLPYATTWQPVRAVLSGAQADAVRLRNPLQLYG</sequence>
<dbReference type="Gene3D" id="3.20.20.140">
    <property type="entry name" value="Metal-dependent hydrolases"/>
    <property type="match status" value="1"/>
</dbReference>
<accession>A0A4R6QSD5</accession>
<dbReference type="GO" id="GO:0016787">
    <property type="term" value="F:hydrolase activity"/>
    <property type="evidence" value="ECO:0007669"/>
    <property type="project" value="UniProtKB-KW"/>
</dbReference>
<dbReference type="InParanoid" id="A0A4R6QSD5"/>
<protein>
    <submittedName>
        <fullName evidence="2">Putative TIM-barrel fold metal-dependent hydrolase</fullName>
    </submittedName>
</protein>
<evidence type="ECO:0000313" key="3">
    <source>
        <dbReference type="Proteomes" id="UP000295361"/>
    </source>
</evidence>
<proteinExistence type="predicted"/>
<dbReference type="EMBL" id="SNXS01000002">
    <property type="protein sequence ID" value="TDP72721.1"/>
    <property type="molecule type" value="Genomic_DNA"/>
</dbReference>
<dbReference type="InterPro" id="IPR052358">
    <property type="entry name" value="Aro_Compnd_Degr_Hydrolases"/>
</dbReference>
<dbReference type="PANTHER" id="PTHR35563">
    <property type="entry name" value="BARREL METAL-DEPENDENT HYDROLASE, PUTATIVE (AFU_ORTHOLOGUE AFUA_1G16240)-RELATED"/>
    <property type="match status" value="1"/>
</dbReference>
<reference evidence="2 3" key="1">
    <citation type="submission" date="2019-03" db="EMBL/GenBank/DDBJ databases">
        <title>Genomic Encyclopedia of Type Strains, Phase IV (KMG-IV): sequencing the most valuable type-strain genomes for metagenomic binning, comparative biology and taxonomic classification.</title>
        <authorList>
            <person name="Goeker M."/>
        </authorList>
    </citation>
    <scope>NUCLEOTIDE SEQUENCE [LARGE SCALE GENOMIC DNA]</scope>
    <source>
        <strain evidence="2 3">DSM 16998</strain>
    </source>
</reference>
<dbReference type="AlphaFoldDB" id="A0A4R6QSD5"/>
<keyword evidence="3" id="KW-1185">Reference proteome</keyword>
<comment type="caution">
    <text evidence="2">The sequence shown here is derived from an EMBL/GenBank/DDBJ whole genome shotgun (WGS) entry which is preliminary data.</text>
</comment>
<organism evidence="2 3">
    <name type="scientific">Roseateles toxinivorans</name>
    <dbReference type="NCBI Taxonomy" id="270368"/>
    <lineage>
        <taxon>Bacteria</taxon>
        <taxon>Pseudomonadati</taxon>
        <taxon>Pseudomonadota</taxon>
        <taxon>Betaproteobacteria</taxon>
        <taxon>Burkholderiales</taxon>
        <taxon>Sphaerotilaceae</taxon>
        <taxon>Roseateles</taxon>
    </lineage>
</organism>
<gene>
    <name evidence="2" type="ORF">DES47_102466</name>
</gene>
<dbReference type="Proteomes" id="UP000295361">
    <property type="component" value="Unassembled WGS sequence"/>
</dbReference>
<feature type="domain" description="Amidohydrolase-related" evidence="1">
    <location>
        <begin position="8"/>
        <end position="267"/>
    </location>
</feature>
<dbReference type="InterPro" id="IPR032466">
    <property type="entry name" value="Metal_Hydrolase"/>
</dbReference>
<dbReference type="PANTHER" id="PTHR35563:SF2">
    <property type="entry name" value="BARREL METAL-DEPENDENT HYDROLASE, PUTATIVE (AFU_ORTHOLOGUE AFUA_1G16240)-RELATED"/>
    <property type="match status" value="1"/>
</dbReference>